<dbReference type="PANTHER" id="PTHR21615:SF2">
    <property type="entry name" value="CYCLIN N-TERMINAL DOMAIN-CONTAINING PROTEIN 1"/>
    <property type="match status" value="1"/>
</dbReference>
<protein>
    <submittedName>
        <fullName evidence="1">Uncharacterized protein</fullName>
    </submittedName>
</protein>
<comment type="caution">
    <text evidence="1">The sequence shown here is derived from an EMBL/GenBank/DDBJ whole genome shotgun (WGS) entry which is preliminary data.</text>
</comment>
<dbReference type="AlphaFoldDB" id="A0ABD0Q6D1"/>
<dbReference type="EMBL" id="JAMKFB020000012">
    <property type="protein sequence ID" value="KAL0180406.1"/>
    <property type="molecule type" value="Genomic_DNA"/>
</dbReference>
<evidence type="ECO:0000313" key="1">
    <source>
        <dbReference type="EMBL" id="KAL0180406.1"/>
    </source>
</evidence>
<dbReference type="Gene3D" id="1.10.472.10">
    <property type="entry name" value="Cyclin-like"/>
    <property type="match status" value="1"/>
</dbReference>
<feature type="non-terminal residue" evidence="1">
    <location>
        <position position="1"/>
    </location>
</feature>
<feature type="non-terminal residue" evidence="1">
    <location>
        <position position="82"/>
    </location>
</feature>
<proteinExistence type="predicted"/>
<accession>A0ABD0Q6D1</accession>
<keyword evidence="2" id="KW-1185">Reference proteome</keyword>
<organism evidence="1 2">
    <name type="scientific">Cirrhinus mrigala</name>
    <name type="common">Mrigala</name>
    <dbReference type="NCBI Taxonomy" id="683832"/>
    <lineage>
        <taxon>Eukaryota</taxon>
        <taxon>Metazoa</taxon>
        <taxon>Chordata</taxon>
        <taxon>Craniata</taxon>
        <taxon>Vertebrata</taxon>
        <taxon>Euteleostomi</taxon>
        <taxon>Actinopterygii</taxon>
        <taxon>Neopterygii</taxon>
        <taxon>Teleostei</taxon>
        <taxon>Ostariophysi</taxon>
        <taxon>Cypriniformes</taxon>
        <taxon>Cyprinidae</taxon>
        <taxon>Labeoninae</taxon>
        <taxon>Labeonini</taxon>
        <taxon>Cirrhinus</taxon>
    </lineage>
</organism>
<gene>
    <name evidence="1" type="ORF">M9458_025848</name>
</gene>
<reference evidence="1 2" key="1">
    <citation type="submission" date="2024-05" db="EMBL/GenBank/DDBJ databases">
        <title>Genome sequencing and assembly of Indian major carp, Cirrhinus mrigala (Hamilton, 1822).</title>
        <authorList>
            <person name="Mohindra V."/>
            <person name="Chowdhury L.M."/>
            <person name="Lal K."/>
            <person name="Jena J.K."/>
        </authorList>
    </citation>
    <scope>NUCLEOTIDE SEQUENCE [LARGE SCALE GENOMIC DNA]</scope>
    <source>
        <strain evidence="1">CM1030</strain>
        <tissue evidence="1">Blood</tissue>
    </source>
</reference>
<dbReference type="PANTHER" id="PTHR21615">
    <property type="entry name" value="CYCLIN N-TERMINAL DOMAIN-CONTAINING PROTEIN 1"/>
    <property type="match status" value="1"/>
</dbReference>
<name>A0ABD0Q6D1_CIRMR</name>
<evidence type="ECO:0000313" key="2">
    <source>
        <dbReference type="Proteomes" id="UP001529510"/>
    </source>
</evidence>
<sequence length="82" mass="9383">CVFHVCEELGLNPVVGYQAIEILERFMAKHIEDLIHSQKDRGASSEDTERHEELIFQTLKQKFFLSVVSSVQIASKLDLYSS</sequence>
<dbReference type="Proteomes" id="UP001529510">
    <property type="component" value="Unassembled WGS sequence"/>
</dbReference>